<protein>
    <submittedName>
        <fullName evidence="5">Cytochrome c family protein</fullName>
    </submittedName>
</protein>
<dbReference type="InterPro" id="IPR023155">
    <property type="entry name" value="Cyt_c-552/4"/>
</dbReference>
<dbReference type="PANTHER" id="PTHR35038">
    <property type="entry name" value="DISSIMILATORY SULFITE REDUCTASE SIRA"/>
    <property type="match status" value="1"/>
</dbReference>
<evidence type="ECO:0000259" key="4">
    <source>
        <dbReference type="Pfam" id="PF13435"/>
    </source>
</evidence>
<feature type="signal peptide" evidence="3">
    <location>
        <begin position="1"/>
        <end position="29"/>
    </location>
</feature>
<dbReference type="PANTHER" id="PTHR35038:SF8">
    <property type="entry name" value="C-TYPE POLYHEME CYTOCHROME OMCC"/>
    <property type="match status" value="1"/>
</dbReference>
<organism evidence="5 6">
    <name type="scientific">Halochromatium glycolicum</name>
    <dbReference type="NCBI Taxonomy" id="85075"/>
    <lineage>
        <taxon>Bacteria</taxon>
        <taxon>Pseudomonadati</taxon>
        <taxon>Pseudomonadota</taxon>
        <taxon>Gammaproteobacteria</taxon>
        <taxon>Chromatiales</taxon>
        <taxon>Chromatiaceae</taxon>
        <taxon>Halochromatium</taxon>
    </lineage>
</organism>
<dbReference type="GO" id="GO:0016491">
    <property type="term" value="F:oxidoreductase activity"/>
    <property type="evidence" value="ECO:0007669"/>
    <property type="project" value="TreeGrafter"/>
</dbReference>
<reference evidence="5" key="1">
    <citation type="submission" date="2017-08" db="EMBL/GenBank/DDBJ databases">
        <authorList>
            <person name="Imhoff J.F."/>
            <person name="Rahn T."/>
            <person name="Kuenzel S."/>
            <person name="Neulinger S.C."/>
        </authorList>
    </citation>
    <scope>NUCLEOTIDE SEQUENCE</scope>
    <source>
        <strain evidence="5">DSM 11080</strain>
    </source>
</reference>
<keyword evidence="6" id="KW-1185">Reference proteome</keyword>
<accession>A0AAJ0X8D6</accession>
<dbReference type="InterPro" id="IPR051829">
    <property type="entry name" value="Multiheme_Cytochr_ET"/>
</dbReference>
<feature type="region of interest" description="Disordered" evidence="2">
    <location>
        <begin position="357"/>
        <end position="376"/>
    </location>
</feature>
<dbReference type="SUPFAM" id="SSF48695">
    <property type="entry name" value="Multiheme cytochromes"/>
    <property type="match status" value="2"/>
</dbReference>
<feature type="chain" id="PRO_5042530895" evidence="3">
    <location>
        <begin position="30"/>
        <end position="437"/>
    </location>
</feature>
<evidence type="ECO:0000256" key="3">
    <source>
        <dbReference type="SAM" id="SignalP"/>
    </source>
</evidence>
<keyword evidence="1 3" id="KW-0732">Signal</keyword>
<dbReference type="RefSeq" id="WP_200344993.1">
    <property type="nucleotide sequence ID" value="NZ_NRSJ01000005.1"/>
</dbReference>
<dbReference type="AlphaFoldDB" id="A0AAJ0X8D6"/>
<evidence type="ECO:0000256" key="2">
    <source>
        <dbReference type="SAM" id="MobiDB-lite"/>
    </source>
</evidence>
<feature type="domain" description="Cytochrome c-552/4" evidence="4">
    <location>
        <begin position="42"/>
        <end position="130"/>
    </location>
</feature>
<dbReference type="Proteomes" id="UP001296776">
    <property type="component" value="Unassembled WGS sequence"/>
</dbReference>
<proteinExistence type="predicted"/>
<dbReference type="InterPro" id="IPR036280">
    <property type="entry name" value="Multihaem_cyt_sf"/>
</dbReference>
<dbReference type="Pfam" id="PF13435">
    <property type="entry name" value="Cytochrome_C554"/>
    <property type="match status" value="1"/>
</dbReference>
<name>A0AAJ0X8D6_9GAMM</name>
<evidence type="ECO:0000313" key="5">
    <source>
        <dbReference type="EMBL" id="MBK1703821.1"/>
    </source>
</evidence>
<evidence type="ECO:0000313" key="6">
    <source>
        <dbReference type="Proteomes" id="UP001296776"/>
    </source>
</evidence>
<reference evidence="5" key="2">
    <citation type="journal article" date="2020" name="Microorganisms">
        <title>Osmotic Adaptation and Compatible Solute Biosynthesis of Phototrophic Bacteria as Revealed from Genome Analyses.</title>
        <authorList>
            <person name="Imhoff J.F."/>
            <person name="Rahn T."/>
            <person name="Kunzel S."/>
            <person name="Keller A."/>
            <person name="Neulinger S.C."/>
        </authorList>
    </citation>
    <scope>NUCLEOTIDE SEQUENCE</scope>
    <source>
        <strain evidence="5">DSM 11080</strain>
    </source>
</reference>
<gene>
    <name evidence="5" type="ORF">CKO40_04495</name>
</gene>
<evidence type="ECO:0000256" key="1">
    <source>
        <dbReference type="ARBA" id="ARBA00022729"/>
    </source>
</evidence>
<dbReference type="Gene3D" id="1.10.1130.10">
    <property type="entry name" value="Flavocytochrome C3, Chain A"/>
    <property type="match status" value="1"/>
</dbReference>
<comment type="caution">
    <text evidence="5">The sequence shown here is derived from an EMBL/GenBank/DDBJ whole genome shotgun (WGS) entry which is preliminary data.</text>
</comment>
<dbReference type="EMBL" id="NRSJ01000005">
    <property type="protein sequence ID" value="MBK1703821.1"/>
    <property type="molecule type" value="Genomic_DNA"/>
</dbReference>
<sequence>MSPPKCIHAAIGAIAGLLALTTLPTAALAGDTDSIHHVSSEVCANCHQDIYKQWKGSMHAQSTALKDPIHGTFYKMVVGSPTEEGVLHKASGKYPICLQCHAPNAAIDKTTKLDAMAAYSEGVNCVACHTLKSFKGVQGEDGKLRLGLKAYEVADTIQAPAGINDALSKLASAGDDLFGGVGLGGGDSQKPNPHLGEPVDYEGETIRALPMEANPRLMKTSDACMGCHDQRNNPHGVPLCQTGNEYMESASQVNCLSCHMPIANGIADHSMGGGHSPPMLKRAVVFDVTTEQDGDTLKTTVYLKNQLPHSMPTGAPFRNLFIKLTAYDDQGNVVWQNAEGHPAKEDPQAYLSYALADDEGMPAPPPTATQPGDDTRLRPHEERELTYDIPAEGVALVRGELFYNLLWPGLVKKFDHLPTDLTDPVMIADSETMLDVN</sequence>